<comment type="caution">
    <text evidence="1">The sequence shown here is derived from an EMBL/GenBank/DDBJ whole genome shotgun (WGS) entry which is preliminary data.</text>
</comment>
<organism evidence="1 2">
    <name type="scientific">Entomophthora muscae</name>
    <dbReference type="NCBI Taxonomy" id="34485"/>
    <lineage>
        <taxon>Eukaryota</taxon>
        <taxon>Fungi</taxon>
        <taxon>Fungi incertae sedis</taxon>
        <taxon>Zoopagomycota</taxon>
        <taxon>Entomophthoromycotina</taxon>
        <taxon>Entomophthoromycetes</taxon>
        <taxon>Entomophthorales</taxon>
        <taxon>Entomophthoraceae</taxon>
        <taxon>Entomophthora</taxon>
    </lineage>
</organism>
<sequence length="174" mass="19043">MYPMLGVVHNVPAALHIPPSQDFSFMSTSPTKSDGFESQLQACQSNKEDESLALLLKVLCLSSCQGLTHRDIEIIMSFYQSIPAANTLLDIKYLSKLLLLQPLTGTVRALLAAICSIVLFSYAAYGNSSVEAMAYYSFASSLVQFKLVGLLPWEVECLNHSTRLVSFITDALSP</sequence>
<evidence type="ECO:0000313" key="2">
    <source>
        <dbReference type="Proteomes" id="UP001165960"/>
    </source>
</evidence>
<accession>A0ACC2S1W1</accession>
<keyword evidence="2" id="KW-1185">Reference proteome</keyword>
<gene>
    <name evidence="1" type="ORF">DSO57_1034754</name>
</gene>
<proteinExistence type="predicted"/>
<reference evidence="1" key="1">
    <citation type="submission" date="2022-04" db="EMBL/GenBank/DDBJ databases">
        <title>Genome of the entomopathogenic fungus Entomophthora muscae.</title>
        <authorList>
            <person name="Elya C."/>
            <person name="Lovett B.R."/>
            <person name="Lee E."/>
            <person name="Macias A.M."/>
            <person name="Hajek A.E."/>
            <person name="De Bivort B.L."/>
            <person name="Kasson M.T."/>
            <person name="De Fine Licht H.H."/>
            <person name="Stajich J.E."/>
        </authorList>
    </citation>
    <scope>NUCLEOTIDE SEQUENCE</scope>
    <source>
        <strain evidence="1">Berkeley</strain>
    </source>
</reference>
<name>A0ACC2S1W1_9FUNG</name>
<evidence type="ECO:0000313" key="1">
    <source>
        <dbReference type="EMBL" id="KAJ9056285.1"/>
    </source>
</evidence>
<protein>
    <submittedName>
        <fullName evidence="1">Uncharacterized protein</fullName>
    </submittedName>
</protein>
<dbReference type="Proteomes" id="UP001165960">
    <property type="component" value="Unassembled WGS sequence"/>
</dbReference>
<dbReference type="EMBL" id="QTSX02005974">
    <property type="protein sequence ID" value="KAJ9056285.1"/>
    <property type="molecule type" value="Genomic_DNA"/>
</dbReference>